<accession>A0ABT4K0K5</accession>
<evidence type="ECO:0000256" key="3">
    <source>
        <dbReference type="ARBA" id="ARBA00023125"/>
    </source>
</evidence>
<dbReference type="EMBL" id="JAKHPW010000001">
    <property type="protein sequence ID" value="MCZ3621651.1"/>
    <property type="molecule type" value="Genomic_DNA"/>
</dbReference>
<keyword evidence="5" id="KW-0378">Hydrolase</keyword>
<evidence type="ECO:0000256" key="1">
    <source>
        <dbReference type="ARBA" id="ARBA00010923"/>
    </source>
</evidence>
<protein>
    <submittedName>
        <fullName evidence="5">Restriction endonuclease subunit S</fullName>
        <ecNumber evidence="5">3.1.21.-</ecNumber>
    </submittedName>
</protein>
<feature type="domain" description="Type I restriction modification DNA specificity" evidence="4">
    <location>
        <begin position="207"/>
        <end position="352"/>
    </location>
</feature>
<dbReference type="RefSeq" id="WP_269254109.1">
    <property type="nucleotide sequence ID" value="NZ_JAKHPU010000001.1"/>
</dbReference>
<dbReference type="InterPro" id="IPR044946">
    <property type="entry name" value="Restrct_endonuc_typeI_TRD_sf"/>
</dbReference>
<dbReference type="EC" id="3.1.21.-" evidence="5"/>
<evidence type="ECO:0000313" key="6">
    <source>
        <dbReference type="Proteomes" id="UP001211420"/>
    </source>
</evidence>
<keyword evidence="5" id="KW-0255">Endonuclease</keyword>
<dbReference type="InterPro" id="IPR000055">
    <property type="entry name" value="Restrct_endonuc_typeI_TRD"/>
</dbReference>
<keyword evidence="6" id="KW-1185">Reference proteome</keyword>
<gene>
    <name evidence="5" type="ORF">L2772_02055</name>
</gene>
<dbReference type="GO" id="GO:0016787">
    <property type="term" value="F:hydrolase activity"/>
    <property type="evidence" value="ECO:0007669"/>
    <property type="project" value="UniProtKB-KW"/>
</dbReference>
<dbReference type="PANTHER" id="PTHR30408">
    <property type="entry name" value="TYPE-1 RESTRICTION ENZYME ECOKI SPECIFICITY PROTEIN"/>
    <property type="match status" value="1"/>
</dbReference>
<evidence type="ECO:0000313" key="5">
    <source>
        <dbReference type="EMBL" id="MCZ3621651.1"/>
    </source>
</evidence>
<name>A0ABT4K0K5_9LACO</name>
<dbReference type="Pfam" id="PF01420">
    <property type="entry name" value="Methylase_S"/>
    <property type="match status" value="2"/>
</dbReference>
<dbReference type="PANTHER" id="PTHR30408:SF12">
    <property type="entry name" value="TYPE I RESTRICTION ENZYME MJAVIII SPECIFICITY SUBUNIT"/>
    <property type="match status" value="1"/>
</dbReference>
<evidence type="ECO:0000259" key="4">
    <source>
        <dbReference type="Pfam" id="PF01420"/>
    </source>
</evidence>
<feature type="domain" description="Type I restriction modification DNA specificity" evidence="4">
    <location>
        <begin position="22"/>
        <end position="173"/>
    </location>
</feature>
<keyword evidence="3" id="KW-0238">DNA-binding</keyword>
<proteinExistence type="inferred from homology"/>
<dbReference type="SUPFAM" id="SSF116734">
    <property type="entry name" value="DNA methylase specificity domain"/>
    <property type="match status" value="2"/>
</dbReference>
<comment type="similarity">
    <text evidence="1">Belongs to the type-I restriction system S methylase family.</text>
</comment>
<dbReference type="GO" id="GO:0004519">
    <property type="term" value="F:endonuclease activity"/>
    <property type="evidence" value="ECO:0007669"/>
    <property type="project" value="UniProtKB-KW"/>
</dbReference>
<evidence type="ECO:0000256" key="2">
    <source>
        <dbReference type="ARBA" id="ARBA00022747"/>
    </source>
</evidence>
<dbReference type="Gene3D" id="3.90.220.20">
    <property type="entry name" value="DNA methylase specificity domains"/>
    <property type="match status" value="2"/>
</dbReference>
<keyword evidence="5" id="KW-0540">Nuclease</keyword>
<reference evidence="5 6" key="1">
    <citation type="submission" date="2022-01" db="EMBL/GenBank/DDBJ databases">
        <title>VMRC isolate genome collection.</title>
        <authorList>
            <person name="France M."/>
            <person name="Rutt L."/>
            <person name="Humphrys M."/>
            <person name="Ravel J."/>
        </authorList>
    </citation>
    <scope>NUCLEOTIDE SEQUENCE [LARGE SCALE GENOMIC DNA]</scope>
    <source>
        <strain evidence="5 6">C0172B4</strain>
    </source>
</reference>
<dbReference type="Proteomes" id="UP001211420">
    <property type="component" value="Unassembled WGS sequence"/>
</dbReference>
<dbReference type="InterPro" id="IPR052021">
    <property type="entry name" value="Type-I_RS_S_subunit"/>
</dbReference>
<comment type="caution">
    <text evidence="5">The sequence shown here is derived from an EMBL/GenBank/DDBJ whole genome shotgun (WGS) entry which is preliminary data.</text>
</comment>
<organism evidence="5 6">
    <name type="scientific">Lactobacillus mulieris</name>
    <dbReference type="NCBI Taxonomy" id="2508708"/>
    <lineage>
        <taxon>Bacteria</taxon>
        <taxon>Bacillati</taxon>
        <taxon>Bacillota</taxon>
        <taxon>Bacilli</taxon>
        <taxon>Lactobacillales</taxon>
        <taxon>Lactobacillaceae</taxon>
        <taxon>Lactobacillus</taxon>
    </lineage>
</organism>
<keyword evidence="2" id="KW-0680">Restriction system</keyword>
<sequence length="383" mass="44596">MNSKDGIKRGPFGSSLKKSFFVKKSDYVVYEQQNAIYDQFSTRYFINEVKYNELEAFSLKPNDFILSGSGTIGCISLVPDNIKKGVINQALIRIRINQNITNKFFFLQWMRSSYMQRRLTQANPGSAITNLVPISEIKNWKVTVPNNKIQKHIGKILTQLDTLLSLQQRKLELEKQLELYVTDDLLVYETESKIIPKVRFNSFCQSWKKVKLKEIIGKIQSGNRLPKTNLEEGSIPYILAQSKNNGIYMYISKDTLDFNGNALKLFPADSITFSIDNPQAIYYQPEPFYTSNIMRVIHSQHLNKFDYMFIIMNLKKYTKEFDWSRKFSGPVVSNLQVSIPGNIDERRKIGKLICKIQLHRLLDEKAKREIIKLKRFLLQNLFI</sequence>